<protein>
    <submittedName>
        <fullName evidence="1">Uncharacterized protein</fullName>
    </submittedName>
</protein>
<organism evidence="1">
    <name type="scientific">Lepeophtheirus salmonis</name>
    <name type="common">Salmon louse</name>
    <name type="synonym">Caligus salmonis</name>
    <dbReference type="NCBI Taxonomy" id="72036"/>
    <lineage>
        <taxon>Eukaryota</taxon>
        <taxon>Metazoa</taxon>
        <taxon>Ecdysozoa</taxon>
        <taxon>Arthropoda</taxon>
        <taxon>Crustacea</taxon>
        <taxon>Multicrustacea</taxon>
        <taxon>Hexanauplia</taxon>
        <taxon>Copepoda</taxon>
        <taxon>Siphonostomatoida</taxon>
        <taxon>Caligidae</taxon>
        <taxon>Lepeophtheirus</taxon>
    </lineage>
</organism>
<reference evidence="1" key="1">
    <citation type="submission" date="2014-05" db="EMBL/GenBank/DDBJ databases">
        <authorList>
            <person name="Chronopoulou M."/>
        </authorList>
    </citation>
    <scope>NUCLEOTIDE SEQUENCE</scope>
    <source>
        <tissue evidence="1">Whole organism</tissue>
    </source>
</reference>
<proteinExistence type="predicted"/>
<dbReference type="AlphaFoldDB" id="A0A0K2VDW3"/>
<evidence type="ECO:0000313" key="1">
    <source>
        <dbReference type="EMBL" id="CDW48718.1"/>
    </source>
</evidence>
<feature type="non-terminal residue" evidence="1">
    <location>
        <position position="1"/>
    </location>
</feature>
<accession>A0A0K2VDW3</accession>
<name>A0A0K2VDW3_LEPSM</name>
<dbReference type="EMBL" id="HACA01031357">
    <property type="protein sequence ID" value="CDW48718.1"/>
    <property type="molecule type" value="Transcribed_RNA"/>
</dbReference>
<sequence length="59" mass="6746">YIARVIQFYLSFKLIKTSYVSGKVERGEVDYGSRYTTQLVGPYNKITTIFPNSTSESNN</sequence>